<sequence>MYSINTAIQGVLSTCCKPMLRFECHLVYPDPQNRSLLVTKKELLLTCKYDPAKVVPYDVPIHGGNACDSHWDHWSEIFRQRADEALAVREPHDCTSELVIGSATQAVYDVELSLAMSRQGGWKSDPTALCYLSSLKSQAIRMRCNPEAHPLCNLLIFEEFEIGCESLGETCEVHKGLQKQYDLAEAHR</sequence>
<gene>
    <name evidence="1" type="primary">Mo04946</name>
    <name evidence="1" type="ORF">E5Q_04946</name>
</gene>
<dbReference type="HOGENOM" id="CLU_1441388_0_0_1"/>
<keyword evidence="2" id="KW-1185">Reference proteome</keyword>
<dbReference type="InParanoid" id="G7E603"/>
<accession>G7E603</accession>
<comment type="caution">
    <text evidence="1">The sequence shown here is derived from an EMBL/GenBank/DDBJ whole genome shotgun (WGS) entry which is preliminary data.</text>
</comment>
<reference evidence="1 2" key="2">
    <citation type="journal article" date="2012" name="Open Biol.">
        <title>Characteristics of nucleosomes and linker DNA regions on the genome of the basidiomycete Mixia osmundae revealed by mono- and dinucleosome mapping.</title>
        <authorList>
            <person name="Nishida H."/>
            <person name="Kondo S."/>
            <person name="Matsumoto T."/>
            <person name="Suzuki Y."/>
            <person name="Yoshikawa H."/>
            <person name="Taylor T.D."/>
            <person name="Sugiyama J."/>
        </authorList>
    </citation>
    <scope>NUCLEOTIDE SEQUENCE [LARGE SCALE GENOMIC DNA]</scope>
    <source>
        <strain evidence="2">CBS 9802 / IAM 14324 / JCM 22182 / KY 12970</strain>
    </source>
</reference>
<dbReference type="EMBL" id="BABT02000150">
    <property type="protein sequence ID" value="GAA98263.1"/>
    <property type="molecule type" value="Genomic_DNA"/>
</dbReference>
<dbReference type="Proteomes" id="UP000009131">
    <property type="component" value="Unassembled WGS sequence"/>
</dbReference>
<name>G7E603_MIXOS</name>
<proteinExistence type="predicted"/>
<dbReference type="AlphaFoldDB" id="G7E603"/>
<reference evidence="1 2" key="1">
    <citation type="journal article" date="2011" name="J. Gen. Appl. Microbiol.">
        <title>Draft genome sequencing of the enigmatic basidiomycete Mixia osmundae.</title>
        <authorList>
            <person name="Nishida H."/>
            <person name="Nagatsuka Y."/>
            <person name="Sugiyama J."/>
        </authorList>
    </citation>
    <scope>NUCLEOTIDE SEQUENCE [LARGE SCALE GENOMIC DNA]</scope>
    <source>
        <strain evidence="2">CBS 9802 / IAM 14324 / JCM 22182 / KY 12970</strain>
    </source>
</reference>
<evidence type="ECO:0000313" key="2">
    <source>
        <dbReference type="Proteomes" id="UP000009131"/>
    </source>
</evidence>
<organism evidence="1 2">
    <name type="scientific">Mixia osmundae (strain CBS 9802 / IAM 14324 / JCM 22182 / KY 12970)</name>
    <dbReference type="NCBI Taxonomy" id="764103"/>
    <lineage>
        <taxon>Eukaryota</taxon>
        <taxon>Fungi</taxon>
        <taxon>Dikarya</taxon>
        <taxon>Basidiomycota</taxon>
        <taxon>Pucciniomycotina</taxon>
        <taxon>Mixiomycetes</taxon>
        <taxon>Mixiales</taxon>
        <taxon>Mixiaceae</taxon>
        <taxon>Mixia</taxon>
    </lineage>
</organism>
<dbReference type="RefSeq" id="XP_014569221.1">
    <property type="nucleotide sequence ID" value="XM_014713735.1"/>
</dbReference>
<evidence type="ECO:0000313" key="1">
    <source>
        <dbReference type="EMBL" id="GAA98263.1"/>
    </source>
</evidence>
<protein>
    <submittedName>
        <fullName evidence="1">Uncharacterized protein</fullName>
    </submittedName>
</protein>